<dbReference type="EMBL" id="CP009520">
    <property type="protein sequence ID" value="AKB45489.1"/>
    <property type="molecule type" value="Genomic_DNA"/>
</dbReference>
<evidence type="ECO:0000313" key="1">
    <source>
        <dbReference type="EMBL" id="AKB45489.1"/>
    </source>
</evidence>
<evidence type="ECO:0000313" key="2">
    <source>
        <dbReference type="Proteomes" id="UP000033096"/>
    </source>
</evidence>
<dbReference type="AlphaFoldDB" id="A0A0E3Q7A1"/>
<dbReference type="RefSeq" id="WP_048122935.1">
    <property type="nucleotide sequence ID" value="NZ_CP009520.1"/>
</dbReference>
<protein>
    <submittedName>
        <fullName evidence="1">Uncharacterized protein</fullName>
    </submittedName>
</protein>
<dbReference type="HOGENOM" id="CLU_145177_0_0_2"/>
<dbReference type="KEGG" id="mvc:MSVAZ_3220"/>
<reference evidence="1 2" key="1">
    <citation type="submission" date="2014-07" db="EMBL/GenBank/DDBJ databases">
        <title>Methanogenic archaea and the global carbon cycle.</title>
        <authorList>
            <person name="Henriksen J.R."/>
            <person name="Luke J."/>
            <person name="Reinhart S."/>
            <person name="Benedict M.N."/>
            <person name="Youngblut N.D."/>
            <person name="Metcalf M.E."/>
            <person name="Whitaker R.J."/>
            <person name="Metcalf W.W."/>
        </authorList>
    </citation>
    <scope>NUCLEOTIDE SEQUENCE [LARGE SCALE GENOMIC DNA]</scope>
    <source>
        <strain evidence="1 2">Z-761</strain>
    </source>
</reference>
<dbReference type="PATRIC" id="fig|1434123.4.peg.3952"/>
<keyword evidence="2" id="KW-1185">Reference proteome</keyword>
<proteinExistence type="predicted"/>
<name>A0A0E3Q7A1_9EURY</name>
<accession>A0A0E3Q7A1</accession>
<sequence length="153" mass="16587">MSRKILFITLITLLFLSVTTATASENVENAETSSSYIVVPSSNTEVGLIDTDAGILTVYDTIRQGETNLHGKYVGTGLTLLVVDLNWGDSTDSLRLKIYTPSGSVLGPYYDSADGAVNGRIRLNIQNSNGIESGTWKYEVYGYRVTGTEGYTI</sequence>
<dbReference type="Proteomes" id="UP000033096">
    <property type="component" value="Chromosome"/>
</dbReference>
<organism evidence="1 2">
    <name type="scientific">Methanosarcina vacuolata Z-761</name>
    <dbReference type="NCBI Taxonomy" id="1434123"/>
    <lineage>
        <taxon>Archaea</taxon>
        <taxon>Methanobacteriati</taxon>
        <taxon>Methanobacteriota</taxon>
        <taxon>Stenosarchaea group</taxon>
        <taxon>Methanomicrobia</taxon>
        <taxon>Methanosarcinales</taxon>
        <taxon>Methanosarcinaceae</taxon>
        <taxon>Methanosarcina</taxon>
    </lineage>
</organism>
<dbReference type="GeneID" id="69101691"/>
<gene>
    <name evidence="1" type="ORF">MSVAZ_3220</name>
</gene>